<feature type="transmembrane region" description="Helical" evidence="6">
    <location>
        <begin position="78"/>
        <end position="105"/>
    </location>
</feature>
<feature type="transmembrane region" description="Helical" evidence="6">
    <location>
        <begin position="117"/>
        <end position="150"/>
    </location>
</feature>
<evidence type="ECO:0000256" key="4">
    <source>
        <dbReference type="ARBA" id="ARBA00022989"/>
    </source>
</evidence>
<dbReference type="AlphaFoldDB" id="A0A438AHW9"/>
<keyword evidence="3 6" id="KW-0812">Transmembrane</keyword>
<dbReference type="NCBIfam" id="TIGR00765">
    <property type="entry name" value="yihY_not_rbn"/>
    <property type="match status" value="1"/>
</dbReference>
<organism evidence="7 8">
    <name type="scientific">Mesobaculum littorinae</name>
    <dbReference type="NCBI Taxonomy" id="2486419"/>
    <lineage>
        <taxon>Bacteria</taxon>
        <taxon>Pseudomonadati</taxon>
        <taxon>Pseudomonadota</taxon>
        <taxon>Alphaproteobacteria</taxon>
        <taxon>Rhodobacterales</taxon>
        <taxon>Roseobacteraceae</taxon>
        <taxon>Mesobaculum</taxon>
    </lineage>
</organism>
<keyword evidence="2" id="KW-1003">Cell membrane</keyword>
<feature type="transmembrane region" description="Helical" evidence="6">
    <location>
        <begin position="229"/>
        <end position="253"/>
    </location>
</feature>
<dbReference type="OrthoDB" id="9781030at2"/>
<evidence type="ECO:0000256" key="3">
    <source>
        <dbReference type="ARBA" id="ARBA00022692"/>
    </source>
</evidence>
<dbReference type="InterPro" id="IPR017039">
    <property type="entry name" value="Virul_fac_BrkB"/>
</dbReference>
<dbReference type="PIRSF" id="PIRSF035875">
    <property type="entry name" value="RNase_BN"/>
    <property type="match status" value="1"/>
</dbReference>
<dbReference type="PANTHER" id="PTHR30213">
    <property type="entry name" value="INNER MEMBRANE PROTEIN YHJD"/>
    <property type="match status" value="1"/>
</dbReference>
<feature type="transmembrane region" description="Helical" evidence="6">
    <location>
        <begin position="156"/>
        <end position="181"/>
    </location>
</feature>
<proteinExistence type="predicted"/>
<comment type="subcellular location">
    <subcellularLocation>
        <location evidence="1">Cell membrane</location>
        <topology evidence="1">Multi-pass membrane protein</topology>
    </subcellularLocation>
</comment>
<evidence type="ECO:0000256" key="1">
    <source>
        <dbReference type="ARBA" id="ARBA00004651"/>
    </source>
</evidence>
<keyword evidence="5 6" id="KW-0472">Membrane</keyword>
<comment type="caution">
    <text evidence="7">The sequence shown here is derived from an EMBL/GenBank/DDBJ whole genome shotgun (WGS) entry which is preliminary data.</text>
</comment>
<keyword evidence="8" id="KW-1185">Reference proteome</keyword>
<evidence type="ECO:0000256" key="5">
    <source>
        <dbReference type="ARBA" id="ARBA00023136"/>
    </source>
</evidence>
<dbReference type="EMBL" id="RQXX01000003">
    <property type="protein sequence ID" value="RVV98258.1"/>
    <property type="molecule type" value="Genomic_DNA"/>
</dbReference>
<sequence>MVVNVGELNLFLVAAGVAFYSMLALFPAMGAVISVWGFISDPLIVEEQIQLLRGFVPADAYSIIETQVAQLVDTNESALGWTTIISLAAALWSARLGVASLIQGLNAIYREKDRNGVLHLVTAFIVTFILIGVALVALASVVVMPVILAFLPLGPLAALAVSAVRWITTVAVMMLALGVIYRFGPNRKAARSAWLSPGAGLAVLIWGASSYAFSYYLSNFGNYNEVYGALGAVIALLMWLYISAFVVLLGALLNAELELRTRQDSTIGPSNPPGFRGAYVADHYTAAD</sequence>
<dbReference type="Proteomes" id="UP000285908">
    <property type="component" value="Unassembled WGS sequence"/>
</dbReference>
<protein>
    <submittedName>
        <fullName evidence="7">YihY/virulence factor BrkB family protein</fullName>
    </submittedName>
</protein>
<gene>
    <name evidence="7" type="ORF">EKE94_12085</name>
</gene>
<evidence type="ECO:0000313" key="7">
    <source>
        <dbReference type="EMBL" id="RVV98258.1"/>
    </source>
</evidence>
<keyword evidence="4 6" id="KW-1133">Transmembrane helix</keyword>
<reference evidence="7 8" key="1">
    <citation type="submission" date="2018-11" db="EMBL/GenBank/DDBJ databases">
        <title>Mesobaculum littorinae gen. nov., sp. nov., isolated from Littorina scabra that represents a novel genus of the order Rhodobacteraceae.</title>
        <authorList>
            <person name="Li F."/>
        </authorList>
    </citation>
    <scope>NUCLEOTIDE SEQUENCE [LARGE SCALE GENOMIC DNA]</scope>
    <source>
        <strain evidence="7 8">M0103</strain>
    </source>
</reference>
<evidence type="ECO:0000256" key="6">
    <source>
        <dbReference type="SAM" id="Phobius"/>
    </source>
</evidence>
<name>A0A438AHW9_9RHOB</name>
<evidence type="ECO:0000256" key="2">
    <source>
        <dbReference type="ARBA" id="ARBA00022475"/>
    </source>
</evidence>
<dbReference type="GO" id="GO:0005886">
    <property type="term" value="C:plasma membrane"/>
    <property type="evidence" value="ECO:0007669"/>
    <property type="project" value="UniProtKB-SubCell"/>
</dbReference>
<accession>A0A438AHW9</accession>
<evidence type="ECO:0000313" key="8">
    <source>
        <dbReference type="Proteomes" id="UP000285908"/>
    </source>
</evidence>
<feature type="transmembrane region" description="Helical" evidence="6">
    <location>
        <begin position="193"/>
        <end position="217"/>
    </location>
</feature>
<dbReference type="Pfam" id="PF03631">
    <property type="entry name" value="Virul_fac_BrkB"/>
    <property type="match status" value="1"/>
</dbReference>
<feature type="transmembrane region" description="Helical" evidence="6">
    <location>
        <begin position="12"/>
        <end position="39"/>
    </location>
</feature>
<dbReference type="PANTHER" id="PTHR30213:SF0">
    <property type="entry name" value="UPF0761 MEMBRANE PROTEIN YIHY"/>
    <property type="match status" value="1"/>
</dbReference>